<dbReference type="InterPro" id="IPR018770">
    <property type="entry name" value="ChloroindolylP_hydrolase"/>
</dbReference>
<reference evidence="3" key="1">
    <citation type="submission" date="2020-10" db="EMBL/GenBank/DDBJ databases">
        <authorList>
            <person name="Gilroy R."/>
        </authorList>
    </citation>
    <scope>NUCLEOTIDE SEQUENCE</scope>
    <source>
        <strain evidence="3">6086</strain>
    </source>
</reference>
<accession>A0A9D1FSE5</accession>
<evidence type="ECO:0000313" key="4">
    <source>
        <dbReference type="Proteomes" id="UP000824141"/>
    </source>
</evidence>
<comment type="caution">
    <text evidence="3">The sequence shown here is derived from an EMBL/GenBank/DDBJ whole genome shotgun (WGS) entry which is preliminary data.</text>
</comment>
<feature type="region of interest" description="Disordered" evidence="1">
    <location>
        <begin position="45"/>
        <end position="107"/>
    </location>
</feature>
<dbReference type="Proteomes" id="UP000824141">
    <property type="component" value="Unassembled WGS sequence"/>
</dbReference>
<dbReference type="AlphaFoldDB" id="A0A9D1FSE5"/>
<gene>
    <name evidence="3" type="ORF">IAD03_03440</name>
</gene>
<keyword evidence="2" id="KW-1133">Transmembrane helix</keyword>
<feature type="region of interest" description="Disordered" evidence="1">
    <location>
        <begin position="408"/>
        <end position="428"/>
    </location>
</feature>
<feature type="compositionally biased region" description="Low complexity" evidence="1">
    <location>
        <begin position="54"/>
        <end position="67"/>
    </location>
</feature>
<evidence type="ECO:0000256" key="2">
    <source>
        <dbReference type="SAM" id="Phobius"/>
    </source>
</evidence>
<protein>
    <submittedName>
        <fullName evidence="3">5-bromo-4-chloroindolyl phosphate hydrolysis family protein</fullName>
    </submittedName>
</protein>
<dbReference type="EMBL" id="DVJM01000063">
    <property type="protein sequence ID" value="HIS78405.1"/>
    <property type="molecule type" value="Genomic_DNA"/>
</dbReference>
<feature type="compositionally biased region" description="Acidic residues" evidence="1">
    <location>
        <begin position="418"/>
        <end position="428"/>
    </location>
</feature>
<name>A0A9D1FSE5_9FIRM</name>
<reference evidence="3" key="2">
    <citation type="journal article" date="2021" name="PeerJ">
        <title>Extensive microbial diversity within the chicken gut microbiome revealed by metagenomics and culture.</title>
        <authorList>
            <person name="Gilroy R."/>
            <person name="Ravi A."/>
            <person name="Getino M."/>
            <person name="Pursley I."/>
            <person name="Horton D.L."/>
            <person name="Alikhan N.F."/>
            <person name="Baker D."/>
            <person name="Gharbi K."/>
            <person name="Hall N."/>
            <person name="Watson M."/>
            <person name="Adriaenssens E.M."/>
            <person name="Foster-Nyarko E."/>
            <person name="Jarju S."/>
            <person name="Secka A."/>
            <person name="Antonio M."/>
            <person name="Oren A."/>
            <person name="Chaudhuri R.R."/>
            <person name="La Ragione R."/>
            <person name="Hildebrand F."/>
            <person name="Pallen M.J."/>
        </authorList>
    </citation>
    <scope>NUCLEOTIDE SEQUENCE</scope>
    <source>
        <strain evidence="3">6086</strain>
    </source>
</reference>
<feature type="transmembrane region" description="Helical" evidence="2">
    <location>
        <begin position="115"/>
        <end position="141"/>
    </location>
</feature>
<keyword evidence="2" id="KW-0812">Transmembrane</keyword>
<feature type="transmembrane region" description="Helical" evidence="2">
    <location>
        <begin position="147"/>
        <end position="169"/>
    </location>
</feature>
<evidence type="ECO:0000256" key="1">
    <source>
        <dbReference type="SAM" id="MobiDB-lite"/>
    </source>
</evidence>
<evidence type="ECO:0000313" key="3">
    <source>
        <dbReference type="EMBL" id="HIS78405.1"/>
    </source>
</evidence>
<proteinExistence type="predicted"/>
<organism evidence="3 4">
    <name type="scientific">Candidatus Caccousia stercoris</name>
    <dbReference type="NCBI Taxonomy" id="2840723"/>
    <lineage>
        <taxon>Bacteria</taxon>
        <taxon>Bacillati</taxon>
        <taxon>Bacillota</taxon>
        <taxon>Clostridia</taxon>
        <taxon>Eubacteriales</taxon>
        <taxon>Oscillospiraceae</taxon>
        <taxon>Oscillospiraceae incertae sedis</taxon>
        <taxon>Candidatus Caccousia</taxon>
    </lineage>
</organism>
<dbReference type="Pfam" id="PF10112">
    <property type="entry name" value="Halogen_Hydrol"/>
    <property type="match status" value="1"/>
</dbReference>
<keyword evidence="2" id="KW-0472">Membrane</keyword>
<sequence length="428" mass="47722">MSNNSDFSDLGRDVGRAVRDAVQDFTHSRTFDEIKRSVDDIRRGVDDAIDKMNSPKPGSGPASGPASGPIPGPVEPPFQAAPIRQEPAAPQRKEFNPKRKKEKPRFPAPSRAKSITFLVLGIVFGSIFSLLSVAFLLVAMLGASPMAFPAGFFGVLAAVSAVGIISGGVGCSFHKRFRAYCECLGRADFCTVEQLAAQVGRSQKKTLRDLNKMIARGWFPHCHIDRAGTTFMANEETYRQYLRAEQSRMERENREAARSAPVDTGNKELDEAIEEGRAYIRRIHEANDAIPGEEVSRRLDEMEDIGIHIFAVVEHNPEKLPEIRRFMNYYLPTTLKLLDAYREFDRQPVQGETLASAKREIEETLDTIVLAFRNLLDSLYEKDAMDVSADISVLRAMFAREGLTGKDFKKKDAPAAQEQDDPQIELKL</sequence>